<dbReference type="Proteomes" id="UP000557772">
    <property type="component" value="Unassembled WGS sequence"/>
</dbReference>
<dbReference type="InterPro" id="IPR005471">
    <property type="entry name" value="Tscrpt_reg_IclR_N"/>
</dbReference>
<dbReference type="AlphaFoldDB" id="A0A849ADN4"/>
<dbReference type="InterPro" id="IPR036390">
    <property type="entry name" value="WH_DNA-bd_sf"/>
</dbReference>
<feature type="domain" description="HTH iclR-type" evidence="4">
    <location>
        <begin position="12"/>
        <end position="73"/>
    </location>
</feature>
<evidence type="ECO:0000256" key="1">
    <source>
        <dbReference type="ARBA" id="ARBA00023015"/>
    </source>
</evidence>
<organism evidence="6 7">
    <name type="scientific">Flexivirga aerilata</name>
    <dbReference type="NCBI Taxonomy" id="1656889"/>
    <lineage>
        <taxon>Bacteria</taxon>
        <taxon>Bacillati</taxon>
        <taxon>Actinomycetota</taxon>
        <taxon>Actinomycetes</taxon>
        <taxon>Micrococcales</taxon>
        <taxon>Dermacoccaceae</taxon>
        <taxon>Flexivirga</taxon>
    </lineage>
</organism>
<dbReference type="PROSITE" id="PS51078">
    <property type="entry name" value="ICLR_ED"/>
    <property type="match status" value="1"/>
</dbReference>
<proteinExistence type="predicted"/>
<name>A0A849ADN4_9MICO</name>
<dbReference type="InterPro" id="IPR050707">
    <property type="entry name" value="HTH_MetabolicPath_Reg"/>
</dbReference>
<dbReference type="InterPro" id="IPR029016">
    <property type="entry name" value="GAF-like_dom_sf"/>
</dbReference>
<dbReference type="RefSeq" id="WP_171152598.1">
    <property type="nucleotide sequence ID" value="NZ_JABENB010000001.1"/>
</dbReference>
<dbReference type="PANTHER" id="PTHR30136">
    <property type="entry name" value="HELIX-TURN-HELIX TRANSCRIPTIONAL REGULATOR, ICLR FAMILY"/>
    <property type="match status" value="1"/>
</dbReference>
<keyword evidence="3" id="KW-0804">Transcription</keyword>
<gene>
    <name evidence="6" type="ORF">HJ588_04905</name>
</gene>
<dbReference type="SUPFAM" id="SSF55781">
    <property type="entry name" value="GAF domain-like"/>
    <property type="match status" value="1"/>
</dbReference>
<evidence type="ECO:0000313" key="7">
    <source>
        <dbReference type="Proteomes" id="UP000557772"/>
    </source>
</evidence>
<dbReference type="GO" id="GO:0003677">
    <property type="term" value="F:DNA binding"/>
    <property type="evidence" value="ECO:0007669"/>
    <property type="project" value="UniProtKB-KW"/>
</dbReference>
<dbReference type="PANTHER" id="PTHR30136:SF24">
    <property type="entry name" value="HTH-TYPE TRANSCRIPTIONAL REPRESSOR ALLR"/>
    <property type="match status" value="1"/>
</dbReference>
<keyword evidence="7" id="KW-1185">Reference proteome</keyword>
<evidence type="ECO:0000256" key="2">
    <source>
        <dbReference type="ARBA" id="ARBA00023125"/>
    </source>
</evidence>
<dbReference type="Pfam" id="PF01614">
    <property type="entry name" value="IclR_C"/>
    <property type="match status" value="1"/>
</dbReference>
<reference evidence="6 7" key="1">
    <citation type="submission" date="2020-05" db="EMBL/GenBank/DDBJ databases">
        <title>Flexivirga sp. ID2601S isolated from air conditioner.</title>
        <authorList>
            <person name="Kim D.H."/>
        </authorList>
    </citation>
    <scope>NUCLEOTIDE SEQUENCE [LARGE SCALE GENOMIC DNA]</scope>
    <source>
        <strain evidence="6 7">ID2601S</strain>
    </source>
</reference>
<dbReference type="SUPFAM" id="SSF46785">
    <property type="entry name" value="Winged helix' DNA-binding domain"/>
    <property type="match status" value="1"/>
</dbReference>
<dbReference type="PROSITE" id="PS51077">
    <property type="entry name" value="HTH_ICLR"/>
    <property type="match status" value="1"/>
</dbReference>
<dbReference type="Gene3D" id="3.30.450.40">
    <property type="match status" value="1"/>
</dbReference>
<sequence>MVNAAGGAPTGTQAIERALAVLFVLASGGELAIGEIADRTGLTAGTASRIARALAIEGMIRRNPATDRYHLGPRSVALGRAAERVLGLDKALPELRKLGESTCESVNLAAREGDESVVLLRVQSTLPLRFEQYVGARFPLYSTASGKAMLAFGEAGDDYVSGLPTTLEPIAPGTLATRSQLARQLEQIRERGYAIDIEENVEGVRCVGAPVLDDEGVARAAVVLQAPAVRMRKERIEELGPAVVATAREISHVIPDPAALRAQG</sequence>
<keyword evidence="2" id="KW-0238">DNA-binding</keyword>
<dbReference type="InterPro" id="IPR036388">
    <property type="entry name" value="WH-like_DNA-bd_sf"/>
</dbReference>
<comment type="caution">
    <text evidence="6">The sequence shown here is derived from an EMBL/GenBank/DDBJ whole genome shotgun (WGS) entry which is preliminary data.</text>
</comment>
<keyword evidence="1" id="KW-0805">Transcription regulation</keyword>
<evidence type="ECO:0000259" key="5">
    <source>
        <dbReference type="PROSITE" id="PS51078"/>
    </source>
</evidence>
<feature type="domain" description="IclR-ED" evidence="5">
    <location>
        <begin position="74"/>
        <end position="256"/>
    </location>
</feature>
<accession>A0A849ADN4</accession>
<dbReference type="EMBL" id="JABENB010000001">
    <property type="protein sequence ID" value="NNG38615.1"/>
    <property type="molecule type" value="Genomic_DNA"/>
</dbReference>
<protein>
    <submittedName>
        <fullName evidence="6">IclR family transcriptional regulator</fullName>
    </submittedName>
</protein>
<evidence type="ECO:0000313" key="6">
    <source>
        <dbReference type="EMBL" id="NNG38615.1"/>
    </source>
</evidence>
<evidence type="ECO:0000256" key="3">
    <source>
        <dbReference type="ARBA" id="ARBA00023163"/>
    </source>
</evidence>
<dbReference type="SMART" id="SM00346">
    <property type="entry name" value="HTH_ICLR"/>
    <property type="match status" value="1"/>
</dbReference>
<dbReference type="Pfam" id="PF09339">
    <property type="entry name" value="HTH_IclR"/>
    <property type="match status" value="1"/>
</dbReference>
<dbReference type="GO" id="GO:0003700">
    <property type="term" value="F:DNA-binding transcription factor activity"/>
    <property type="evidence" value="ECO:0007669"/>
    <property type="project" value="TreeGrafter"/>
</dbReference>
<evidence type="ECO:0000259" key="4">
    <source>
        <dbReference type="PROSITE" id="PS51077"/>
    </source>
</evidence>
<dbReference type="InterPro" id="IPR014757">
    <property type="entry name" value="Tscrpt_reg_IclR_C"/>
</dbReference>
<dbReference type="GO" id="GO:0045892">
    <property type="term" value="P:negative regulation of DNA-templated transcription"/>
    <property type="evidence" value="ECO:0007669"/>
    <property type="project" value="TreeGrafter"/>
</dbReference>
<dbReference type="Gene3D" id="1.10.10.10">
    <property type="entry name" value="Winged helix-like DNA-binding domain superfamily/Winged helix DNA-binding domain"/>
    <property type="match status" value="1"/>
</dbReference>